<evidence type="ECO:0000256" key="2">
    <source>
        <dbReference type="ARBA" id="ARBA00022737"/>
    </source>
</evidence>
<sequence length="145" mass="16229">MRNSLLWEGISSLPQWFSGKICEKEMTIYEMYVRTSGILCTAFFADGTCNEECNNENCFLIVSIVLYDGIDCSRNILLRNLTNSSTTGIVFKGPPLNVLDKTYSTSCKTCIVHLALDSNNKAWIYEWSFENGVGKEINLGELGSV</sequence>
<evidence type="ECO:0000256" key="7">
    <source>
        <dbReference type="ARBA" id="ARBA00046288"/>
    </source>
</evidence>
<dbReference type="EMBL" id="UZAD01000296">
    <property type="protein sequence ID" value="VDN83451.1"/>
    <property type="molecule type" value="Genomic_DNA"/>
</dbReference>
<dbReference type="SUPFAM" id="SSF90193">
    <property type="entry name" value="Notch domain"/>
    <property type="match status" value="1"/>
</dbReference>
<organism evidence="11">
    <name type="scientific">Brugia pahangi</name>
    <name type="common">Filarial nematode worm</name>
    <dbReference type="NCBI Taxonomy" id="6280"/>
    <lineage>
        <taxon>Eukaryota</taxon>
        <taxon>Metazoa</taxon>
        <taxon>Ecdysozoa</taxon>
        <taxon>Nematoda</taxon>
        <taxon>Chromadorea</taxon>
        <taxon>Rhabditida</taxon>
        <taxon>Spirurina</taxon>
        <taxon>Spiruromorpha</taxon>
        <taxon>Filarioidea</taxon>
        <taxon>Onchocercidae</taxon>
        <taxon>Brugia</taxon>
    </lineage>
</organism>
<reference evidence="9 10" key="2">
    <citation type="submission" date="2018-11" db="EMBL/GenBank/DDBJ databases">
        <authorList>
            <consortium name="Pathogen Informatics"/>
        </authorList>
    </citation>
    <scope>NUCLEOTIDE SEQUENCE [LARGE SCALE GENOMIC DNA]</scope>
</reference>
<evidence type="ECO:0000256" key="1">
    <source>
        <dbReference type="ARBA" id="ARBA00022692"/>
    </source>
</evidence>
<accession>A0A0N4T275</accession>
<dbReference type="Proteomes" id="UP000278627">
    <property type="component" value="Unassembled WGS sequence"/>
</dbReference>
<dbReference type="GO" id="GO:0012505">
    <property type="term" value="C:endomembrane system"/>
    <property type="evidence" value="ECO:0007669"/>
    <property type="project" value="UniProtKB-SubCell"/>
</dbReference>
<dbReference type="InterPro" id="IPR035993">
    <property type="entry name" value="Notch-like_dom_sf"/>
</dbReference>
<evidence type="ECO:0000256" key="4">
    <source>
        <dbReference type="ARBA" id="ARBA00023136"/>
    </source>
</evidence>
<dbReference type="Gene3D" id="4.10.470.20">
    <property type="match status" value="1"/>
</dbReference>
<keyword evidence="4" id="KW-0472">Membrane</keyword>
<keyword evidence="3" id="KW-1133">Transmembrane helix</keyword>
<dbReference type="STRING" id="6280.A0A0N4T275"/>
<keyword evidence="2" id="KW-0677">Repeat</keyword>
<feature type="domain" description="LNR" evidence="8">
    <location>
        <begin position="33"/>
        <end position="73"/>
    </location>
</feature>
<dbReference type="AlphaFoldDB" id="A0A0N4T275"/>
<dbReference type="InterPro" id="IPR000800">
    <property type="entry name" value="Notch_dom"/>
</dbReference>
<evidence type="ECO:0000313" key="11">
    <source>
        <dbReference type="WBParaSite" id="BPAG_0000229501-mRNA-1"/>
    </source>
</evidence>
<proteinExistence type="predicted"/>
<keyword evidence="6" id="KW-0325">Glycoprotein</keyword>
<name>A0A0N4T275_BRUPA</name>
<evidence type="ECO:0000256" key="3">
    <source>
        <dbReference type="ARBA" id="ARBA00022989"/>
    </source>
</evidence>
<keyword evidence="10" id="KW-1185">Reference proteome</keyword>
<evidence type="ECO:0000256" key="6">
    <source>
        <dbReference type="ARBA" id="ARBA00023180"/>
    </source>
</evidence>
<keyword evidence="1" id="KW-0812">Transmembrane</keyword>
<evidence type="ECO:0000313" key="10">
    <source>
        <dbReference type="Proteomes" id="UP000278627"/>
    </source>
</evidence>
<evidence type="ECO:0000259" key="8">
    <source>
        <dbReference type="SMART" id="SM00004"/>
    </source>
</evidence>
<keyword evidence="5" id="KW-1015">Disulfide bond</keyword>
<reference evidence="11" key="1">
    <citation type="submission" date="2017-02" db="UniProtKB">
        <authorList>
            <consortium name="WormBaseParasite"/>
        </authorList>
    </citation>
    <scope>IDENTIFICATION</scope>
</reference>
<comment type="subcellular location">
    <subcellularLocation>
        <location evidence="7">Endomembrane system</location>
        <topology evidence="7">Single-pass type I membrane protein</topology>
    </subcellularLocation>
</comment>
<gene>
    <name evidence="9" type="ORF">BPAG_LOCUS2265</name>
</gene>
<dbReference type="WBParaSite" id="BPAG_0000229501-mRNA-1">
    <property type="protein sequence ID" value="BPAG_0000229501-mRNA-1"/>
    <property type="gene ID" value="BPAG_0000229501"/>
</dbReference>
<protein>
    <submittedName>
        <fullName evidence="11">LNR domain-containing protein</fullName>
    </submittedName>
</protein>
<dbReference type="Pfam" id="PF00066">
    <property type="entry name" value="Notch"/>
    <property type="match status" value="1"/>
</dbReference>
<evidence type="ECO:0000313" key="9">
    <source>
        <dbReference type="EMBL" id="VDN83451.1"/>
    </source>
</evidence>
<dbReference type="SMART" id="SM00004">
    <property type="entry name" value="NL"/>
    <property type="match status" value="1"/>
</dbReference>
<evidence type="ECO:0000256" key="5">
    <source>
        <dbReference type="ARBA" id="ARBA00023157"/>
    </source>
</evidence>